<dbReference type="InterPro" id="IPR007867">
    <property type="entry name" value="GMC_OxRtase_C"/>
</dbReference>
<dbReference type="EMBL" id="JBHFEH010000002">
    <property type="protein sequence ID" value="KAL2058362.1"/>
    <property type="molecule type" value="Genomic_DNA"/>
</dbReference>
<dbReference type="PANTHER" id="PTHR11552">
    <property type="entry name" value="GLUCOSE-METHANOL-CHOLINE GMC OXIDOREDUCTASE"/>
    <property type="match status" value="1"/>
</dbReference>
<dbReference type="SUPFAM" id="SSF51905">
    <property type="entry name" value="FAD/NAD(P)-binding domain"/>
    <property type="match status" value="1"/>
</dbReference>
<protein>
    <recommendedName>
        <fullName evidence="3">Glucose-methanol-choline oxidoreductase C-terminal domain-containing protein</fullName>
    </recommendedName>
</protein>
<evidence type="ECO:0000313" key="4">
    <source>
        <dbReference type="EMBL" id="KAL2058362.1"/>
    </source>
</evidence>
<feature type="region of interest" description="Disordered" evidence="2">
    <location>
        <begin position="147"/>
        <end position="171"/>
    </location>
</feature>
<gene>
    <name evidence="4" type="ORF">ABVK25_001090</name>
</gene>
<dbReference type="Gene3D" id="3.50.50.60">
    <property type="entry name" value="FAD/NAD(P)-binding domain"/>
    <property type="match status" value="2"/>
</dbReference>
<dbReference type="PANTHER" id="PTHR11552:SF115">
    <property type="entry name" value="DEHYDROGENASE XPTC-RELATED"/>
    <property type="match status" value="1"/>
</dbReference>
<feature type="domain" description="Glucose-methanol-choline oxidoreductase C-terminal" evidence="3">
    <location>
        <begin position="244"/>
        <end position="323"/>
    </location>
</feature>
<organism evidence="4 5">
    <name type="scientific">Lepraria finkii</name>
    <dbReference type="NCBI Taxonomy" id="1340010"/>
    <lineage>
        <taxon>Eukaryota</taxon>
        <taxon>Fungi</taxon>
        <taxon>Dikarya</taxon>
        <taxon>Ascomycota</taxon>
        <taxon>Pezizomycotina</taxon>
        <taxon>Lecanoromycetes</taxon>
        <taxon>OSLEUM clade</taxon>
        <taxon>Lecanoromycetidae</taxon>
        <taxon>Lecanorales</taxon>
        <taxon>Lecanorineae</taxon>
        <taxon>Stereocaulaceae</taxon>
        <taxon>Lepraria</taxon>
    </lineage>
</organism>
<dbReference type="SUPFAM" id="SSF54373">
    <property type="entry name" value="FAD-linked reductases, C-terminal domain"/>
    <property type="match status" value="1"/>
</dbReference>
<dbReference type="Proteomes" id="UP001590951">
    <property type="component" value="Unassembled WGS sequence"/>
</dbReference>
<evidence type="ECO:0000256" key="2">
    <source>
        <dbReference type="SAM" id="MobiDB-lite"/>
    </source>
</evidence>
<dbReference type="Gene3D" id="3.30.560.10">
    <property type="entry name" value="Glucose Oxidase, domain 3"/>
    <property type="match status" value="2"/>
</dbReference>
<proteinExistence type="inferred from homology"/>
<keyword evidence="5" id="KW-1185">Reference proteome</keyword>
<dbReference type="Pfam" id="PF05199">
    <property type="entry name" value="GMC_oxred_C"/>
    <property type="match status" value="1"/>
</dbReference>
<comment type="caution">
    <text evidence="4">The sequence shown here is derived from an EMBL/GenBank/DDBJ whole genome shotgun (WGS) entry which is preliminary data.</text>
</comment>
<accession>A0ABR4BKL6</accession>
<evidence type="ECO:0000256" key="1">
    <source>
        <dbReference type="ARBA" id="ARBA00010790"/>
    </source>
</evidence>
<dbReference type="InterPro" id="IPR012132">
    <property type="entry name" value="GMC_OxRdtase"/>
</dbReference>
<reference evidence="4 5" key="1">
    <citation type="submission" date="2024-09" db="EMBL/GenBank/DDBJ databases">
        <title>Rethinking Asexuality: The Enigmatic Case of Functional Sexual Genes in Lepraria (Stereocaulaceae).</title>
        <authorList>
            <person name="Doellman M."/>
            <person name="Sun Y."/>
            <person name="Barcenas-Pena A."/>
            <person name="Lumbsch H.T."/>
            <person name="Grewe F."/>
        </authorList>
    </citation>
    <scope>NUCLEOTIDE SEQUENCE [LARGE SCALE GENOMIC DNA]</scope>
    <source>
        <strain evidence="4 5">Grewe 0041</strain>
    </source>
</reference>
<evidence type="ECO:0000259" key="3">
    <source>
        <dbReference type="Pfam" id="PF05199"/>
    </source>
</evidence>
<evidence type="ECO:0000313" key="5">
    <source>
        <dbReference type="Proteomes" id="UP001590951"/>
    </source>
</evidence>
<dbReference type="InterPro" id="IPR036188">
    <property type="entry name" value="FAD/NAD-bd_sf"/>
</dbReference>
<name>A0ABR4BKL6_9LECA</name>
<sequence length="405" mass="42574">MGSGSSLPEPHLLCWAKDPLLSLVAKILELPIRESPESRYVPRSISFRLTDRAQFAPNATAPCQTVYTTREVSVAAGALHSVQLSGVGPSSLLAGFDIPVALDLPGVGNNLQDHCLVGTLYPYNNTSYTPPTELTTNATYDAEAEEEYDTDKTGPWTAGSPNSPAFNPLPQVSNNSASILANASNQDPAEYLVAGLDPTVIAGFIAQKQSLAGRLAEKTVAAYEIIHNNAGSLTILATLPVLELQPAQFAPPDDADEDAINQVANNGIRTEFHPSRTLAMRPLELGGVVDSHLRVWGTQNLRVVDNGIFPVIPAAHLQAVVYVVYGVAEKAADIIKADNLPASNPPSSSISSTLSANSTLQSLATGSATLAENISARLYPSVSASATASTRPSVSAKATTRILSL</sequence>
<comment type="similarity">
    <text evidence="1">Belongs to the GMC oxidoreductase family.</text>
</comment>